<protein>
    <recommendedName>
        <fullName evidence="4">Large ribosomal subunit protein bL17</fullName>
    </recommendedName>
</protein>
<dbReference type="GO" id="GO:0022625">
    <property type="term" value="C:cytosolic large ribosomal subunit"/>
    <property type="evidence" value="ECO:0007669"/>
    <property type="project" value="TreeGrafter"/>
</dbReference>
<dbReference type="GO" id="GO:0006412">
    <property type="term" value="P:translation"/>
    <property type="evidence" value="ECO:0007669"/>
    <property type="project" value="UniProtKB-UniRule"/>
</dbReference>
<proteinExistence type="inferred from homology"/>
<keyword evidence="3 4" id="KW-0687">Ribonucleoprotein</keyword>
<keyword evidence="2 4" id="KW-0689">Ribosomal protein</keyword>
<dbReference type="PANTHER" id="PTHR14413:SF16">
    <property type="entry name" value="LARGE RIBOSOMAL SUBUNIT PROTEIN BL17M"/>
    <property type="match status" value="1"/>
</dbReference>
<evidence type="ECO:0000313" key="8">
    <source>
        <dbReference type="Proteomes" id="UP000524246"/>
    </source>
</evidence>
<dbReference type="GO" id="GO:0003735">
    <property type="term" value="F:structural constituent of ribosome"/>
    <property type="evidence" value="ECO:0007669"/>
    <property type="project" value="InterPro"/>
</dbReference>
<dbReference type="PANTHER" id="PTHR14413">
    <property type="entry name" value="RIBOSOMAL PROTEIN L17"/>
    <property type="match status" value="1"/>
</dbReference>
<evidence type="ECO:0000256" key="6">
    <source>
        <dbReference type="SAM" id="MobiDB-lite"/>
    </source>
</evidence>
<reference evidence="7 8" key="1">
    <citation type="journal article" date="2020" name="Biotechnol. Biofuels">
        <title>New insights from the biogas microbiome by comprehensive genome-resolved metagenomics of nearly 1600 species originating from multiple anaerobic digesters.</title>
        <authorList>
            <person name="Campanaro S."/>
            <person name="Treu L."/>
            <person name="Rodriguez-R L.M."/>
            <person name="Kovalovszki A."/>
            <person name="Ziels R.M."/>
            <person name="Maus I."/>
            <person name="Zhu X."/>
            <person name="Kougias P.G."/>
            <person name="Basile A."/>
            <person name="Luo G."/>
            <person name="Schluter A."/>
            <person name="Konstantinidis K.T."/>
            <person name="Angelidaki I."/>
        </authorList>
    </citation>
    <scope>NUCLEOTIDE SEQUENCE [LARGE SCALE GENOMIC DNA]</scope>
    <source>
        <strain evidence="7">AS27yjCOA_65</strain>
    </source>
</reference>
<comment type="caution">
    <text evidence="7">The sequence shown here is derived from an EMBL/GenBank/DDBJ whole genome shotgun (WGS) entry which is preliminary data.</text>
</comment>
<accession>A0A7X9FQ33</accession>
<evidence type="ECO:0000256" key="1">
    <source>
        <dbReference type="ARBA" id="ARBA00008777"/>
    </source>
</evidence>
<dbReference type="InterPro" id="IPR036373">
    <property type="entry name" value="Ribosomal_bL17_sf"/>
</dbReference>
<dbReference type="SUPFAM" id="SSF64263">
    <property type="entry name" value="Prokaryotic ribosomal protein L17"/>
    <property type="match status" value="1"/>
</dbReference>
<dbReference type="FunFam" id="3.90.1030.10:FF:000001">
    <property type="entry name" value="50S ribosomal protein L17"/>
    <property type="match status" value="1"/>
</dbReference>
<evidence type="ECO:0000256" key="3">
    <source>
        <dbReference type="ARBA" id="ARBA00023274"/>
    </source>
</evidence>
<feature type="region of interest" description="Disordered" evidence="6">
    <location>
        <begin position="119"/>
        <end position="145"/>
    </location>
</feature>
<evidence type="ECO:0000256" key="2">
    <source>
        <dbReference type="ARBA" id="ARBA00022980"/>
    </source>
</evidence>
<evidence type="ECO:0000256" key="5">
    <source>
        <dbReference type="RuleBase" id="RU000660"/>
    </source>
</evidence>
<dbReference type="Proteomes" id="UP000524246">
    <property type="component" value="Unassembled WGS sequence"/>
</dbReference>
<dbReference type="NCBIfam" id="TIGR00059">
    <property type="entry name" value="L17"/>
    <property type="match status" value="1"/>
</dbReference>
<dbReference type="HAMAP" id="MF_01368">
    <property type="entry name" value="Ribosomal_bL17"/>
    <property type="match status" value="1"/>
</dbReference>
<dbReference type="InterPro" id="IPR000456">
    <property type="entry name" value="Ribosomal_bL17"/>
</dbReference>
<evidence type="ECO:0000256" key="4">
    <source>
        <dbReference type="HAMAP-Rule" id="MF_01368"/>
    </source>
</evidence>
<dbReference type="Gene3D" id="3.90.1030.10">
    <property type="entry name" value="Ribosomal protein L17"/>
    <property type="match status" value="1"/>
</dbReference>
<organism evidence="7 8">
    <name type="scientific">SAR324 cluster bacterium</name>
    <dbReference type="NCBI Taxonomy" id="2024889"/>
    <lineage>
        <taxon>Bacteria</taxon>
        <taxon>Deltaproteobacteria</taxon>
        <taxon>SAR324 cluster</taxon>
    </lineage>
</organism>
<sequence length="145" mass="16273">MRHLKLRRKFSRTPAHRKALLRNLSTALLRDEQCITTLEKAKALRPVVERLITLARSNTLHARRQAYAYVESKEVVHKLFSDIAPRFSGRPGGYTRVLRTDYRHGDAAPMAVIELVSGKTAEPAKKTAAPKKKKEKGSETADNAA</sequence>
<evidence type="ECO:0000313" key="7">
    <source>
        <dbReference type="EMBL" id="NMC62258.1"/>
    </source>
</evidence>
<gene>
    <name evidence="4 7" type="primary">rplQ</name>
    <name evidence="7" type="ORF">GYA55_03735</name>
</gene>
<name>A0A7X9FQ33_9DELT</name>
<dbReference type="Pfam" id="PF01196">
    <property type="entry name" value="Ribosomal_L17"/>
    <property type="match status" value="1"/>
</dbReference>
<dbReference type="AlphaFoldDB" id="A0A7X9FQ33"/>
<comment type="subunit">
    <text evidence="4">Part of the 50S ribosomal subunit. Contacts protein L32.</text>
</comment>
<comment type="similarity">
    <text evidence="1 4 5">Belongs to the bacterial ribosomal protein bL17 family.</text>
</comment>
<dbReference type="EMBL" id="JAAZON010000148">
    <property type="protein sequence ID" value="NMC62258.1"/>
    <property type="molecule type" value="Genomic_DNA"/>
</dbReference>